<dbReference type="AlphaFoldDB" id="A0A7J6UIU4"/>
<accession>A0A7J6UIU4</accession>
<gene>
    <name evidence="2" type="ORF">FOZ62_023562</name>
    <name evidence="3" type="ORF">FOZ63_027595</name>
</gene>
<keyword evidence="4" id="KW-1185">Reference proteome</keyword>
<dbReference type="Proteomes" id="UP000553632">
    <property type="component" value="Unassembled WGS sequence"/>
</dbReference>
<evidence type="ECO:0000256" key="1">
    <source>
        <dbReference type="SAM" id="MobiDB-lite"/>
    </source>
</evidence>
<evidence type="ECO:0000313" key="3">
    <source>
        <dbReference type="EMBL" id="KAF4757189.1"/>
    </source>
</evidence>
<reference evidence="4 5" key="1">
    <citation type="submission" date="2020-04" db="EMBL/GenBank/DDBJ databases">
        <title>Perkinsus olseni comparative genomics.</title>
        <authorList>
            <person name="Bogema D.R."/>
        </authorList>
    </citation>
    <scope>NUCLEOTIDE SEQUENCE [LARGE SCALE GENOMIC DNA]</scope>
    <source>
        <strain evidence="2">ATCC PRA-205</strain>
        <strain evidence="3 4">ATCC PRA-207</strain>
    </source>
</reference>
<proteinExistence type="predicted"/>
<feature type="compositionally biased region" description="Basic and acidic residues" evidence="1">
    <location>
        <begin position="1"/>
        <end position="10"/>
    </location>
</feature>
<name>A0A7J6UIU4_PEROL</name>
<evidence type="ECO:0000313" key="4">
    <source>
        <dbReference type="Proteomes" id="UP000553632"/>
    </source>
</evidence>
<protein>
    <submittedName>
        <fullName evidence="3">Uncharacterized protein</fullName>
    </submittedName>
</protein>
<dbReference type="EMBL" id="JABANO010002946">
    <property type="protein sequence ID" value="KAF4757189.1"/>
    <property type="molecule type" value="Genomic_DNA"/>
</dbReference>
<dbReference type="OMA" id="ELMMARP"/>
<evidence type="ECO:0000313" key="2">
    <source>
        <dbReference type="EMBL" id="KAF4732761.1"/>
    </source>
</evidence>
<comment type="caution">
    <text evidence="3">The sequence shown here is derived from an EMBL/GenBank/DDBJ whole genome shotgun (WGS) entry which is preliminary data.</text>
</comment>
<evidence type="ECO:0000313" key="5">
    <source>
        <dbReference type="Proteomes" id="UP000574390"/>
    </source>
</evidence>
<feature type="region of interest" description="Disordered" evidence="1">
    <location>
        <begin position="1"/>
        <end position="25"/>
    </location>
</feature>
<organism evidence="3 4">
    <name type="scientific">Perkinsus olseni</name>
    <name type="common">Perkinsus atlanticus</name>
    <dbReference type="NCBI Taxonomy" id="32597"/>
    <lineage>
        <taxon>Eukaryota</taxon>
        <taxon>Sar</taxon>
        <taxon>Alveolata</taxon>
        <taxon>Perkinsozoa</taxon>
        <taxon>Perkinsea</taxon>
        <taxon>Perkinsida</taxon>
        <taxon>Perkinsidae</taxon>
        <taxon>Perkinsus</taxon>
    </lineage>
</organism>
<sequence>MNSRKLKDDSSSESGMSPFELMMARPPRYPTVSTLERLCDDLCTTSPVAELPKPPSVEVASKQRKLQRRELRKEFQHVWENLRERSRTEQQSRASKSVAPSLAVGDKVFLSKPRKHKLDVGWKGRYPVKAIQGVKVTVDMNGRDVVDSTSNVLKLVLWFSSGTQRQAGCLKVQDKIC</sequence>
<dbReference type="EMBL" id="JABANM010014355">
    <property type="protein sequence ID" value="KAF4732761.1"/>
    <property type="molecule type" value="Genomic_DNA"/>
</dbReference>
<dbReference type="Proteomes" id="UP000574390">
    <property type="component" value="Unassembled WGS sequence"/>
</dbReference>